<protein>
    <submittedName>
        <fullName evidence="2">Uncharacterized protein</fullName>
    </submittedName>
</protein>
<dbReference type="EMBL" id="ML976999">
    <property type="protein sequence ID" value="KAF1954373.1"/>
    <property type="molecule type" value="Genomic_DNA"/>
</dbReference>
<keyword evidence="3" id="KW-1185">Reference proteome</keyword>
<evidence type="ECO:0000313" key="3">
    <source>
        <dbReference type="Proteomes" id="UP000800035"/>
    </source>
</evidence>
<feature type="region of interest" description="Disordered" evidence="1">
    <location>
        <begin position="225"/>
        <end position="246"/>
    </location>
</feature>
<evidence type="ECO:0000313" key="2">
    <source>
        <dbReference type="EMBL" id="KAF1954373.1"/>
    </source>
</evidence>
<dbReference type="Proteomes" id="UP000800035">
    <property type="component" value="Unassembled WGS sequence"/>
</dbReference>
<organism evidence="2 3">
    <name type="scientific">Byssothecium circinans</name>
    <dbReference type="NCBI Taxonomy" id="147558"/>
    <lineage>
        <taxon>Eukaryota</taxon>
        <taxon>Fungi</taxon>
        <taxon>Dikarya</taxon>
        <taxon>Ascomycota</taxon>
        <taxon>Pezizomycotina</taxon>
        <taxon>Dothideomycetes</taxon>
        <taxon>Pleosporomycetidae</taxon>
        <taxon>Pleosporales</taxon>
        <taxon>Massarineae</taxon>
        <taxon>Massarinaceae</taxon>
        <taxon>Byssothecium</taxon>
    </lineage>
</organism>
<dbReference type="AlphaFoldDB" id="A0A6A5TNB1"/>
<gene>
    <name evidence="2" type="ORF">CC80DRAFT_493854</name>
</gene>
<evidence type="ECO:0000256" key="1">
    <source>
        <dbReference type="SAM" id="MobiDB-lite"/>
    </source>
</evidence>
<dbReference type="OrthoDB" id="5380261at2759"/>
<name>A0A6A5TNB1_9PLEO</name>
<accession>A0A6A5TNB1</accession>
<proteinExistence type="predicted"/>
<sequence length="246" mass="25845">MTYTITIENKTGDANQAFSYIAFGFPHPTSAIRGGNGLPVVFYQSRLLNDEEPASFTISEEVYGFLGNSSQTNATLTYGAIATLTKPLAVTLGGRAGDGTELEAKPNATRTSVEFKAAGSKQSSLGTFSIIASNALKENNKNVVGLARKVDNVQKPVSVFPLHPGQTFEIAPVESIYIARNVNNTPINSLVNPDTFAVKQQVDLMPDQPNITVTNVANAPLPAGAAAPAPGAPSTTSATGFQVSYH</sequence>
<feature type="compositionally biased region" description="Low complexity" evidence="1">
    <location>
        <begin position="225"/>
        <end position="240"/>
    </location>
</feature>
<reference evidence="2" key="1">
    <citation type="journal article" date="2020" name="Stud. Mycol.">
        <title>101 Dothideomycetes genomes: a test case for predicting lifestyles and emergence of pathogens.</title>
        <authorList>
            <person name="Haridas S."/>
            <person name="Albert R."/>
            <person name="Binder M."/>
            <person name="Bloem J."/>
            <person name="Labutti K."/>
            <person name="Salamov A."/>
            <person name="Andreopoulos B."/>
            <person name="Baker S."/>
            <person name="Barry K."/>
            <person name="Bills G."/>
            <person name="Bluhm B."/>
            <person name="Cannon C."/>
            <person name="Castanera R."/>
            <person name="Culley D."/>
            <person name="Daum C."/>
            <person name="Ezra D."/>
            <person name="Gonzalez J."/>
            <person name="Henrissat B."/>
            <person name="Kuo A."/>
            <person name="Liang C."/>
            <person name="Lipzen A."/>
            <person name="Lutzoni F."/>
            <person name="Magnuson J."/>
            <person name="Mondo S."/>
            <person name="Nolan M."/>
            <person name="Ohm R."/>
            <person name="Pangilinan J."/>
            <person name="Park H.-J."/>
            <person name="Ramirez L."/>
            <person name="Alfaro M."/>
            <person name="Sun H."/>
            <person name="Tritt A."/>
            <person name="Yoshinaga Y."/>
            <person name="Zwiers L.-H."/>
            <person name="Turgeon B."/>
            <person name="Goodwin S."/>
            <person name="Spatafora J."/>
            <person name="Crous P."/>
            <person name="Grigoriev I."/>
        </authorList>
    </citation>
    <scope>NUCLEOTIDE SEQUENCE</scope>
    <source>
        <strain evidence="2">CBS 675.92</strain>
    </source>
</reference>